<feature type="region of interest" description="Disordered" evidence="1">
    <location>
        <begin position="125"/>
        <end position="145"/>
    </location>
</feature>
<dbReference type="Pfam" id="PF04186">
    <property type="entry name" value="FxsA"/>
    <property type="match status" value="1"/>
</dbReference>
<dbReference type="Proteomes" id="UP001321825">
    <property type="component" value="Chromosome"/>
</dbReference>
<feature type="transmembrane region" description="Helical" evidence="2">
    <location>
        <begin position="79"/>
        <end position="103"/>
    </location>
</feature>
<name>A0AAU9CMI4_9GAMM</name>
<evidence type="ECO:0000256" key="2">
    <source>
        <dbReference type="SAM" id="Phobius"/>
    </source>
</evidence>
<evidence type="ECO:0000256" key="1">
    <source>
        <dbReference type="SAM" id="MobiDB-lite"/>
    </source>
</evidence>
<dbReference type="NCBIfam" id="NF008528">
    <property type="entry name" value="PRK11463.1-2"/>
    <property type="match status" value="1"/>
</dbReference>
<protein>
    <submittedName>
        <fullName evidence="3">UPF0716 protein FxsA</fullName>
    </submittedName>
</protein>
<proteinExistence type="predicted"/>
<dbReference type="GO" id="GO:0016020">
    <property type="term" value="C:membrane"/>
    <property type="evidence" value="ECO:0007669"/>
    <property type="project" value="InterPro"/>
</dbReference>
<keyword evidence="2" id="KW-0812">Transmembrane</keyword>
<sequence length="145" mass="16158">MHPFRLLFLLFLIVPLIEIYLLLVIGGIIGPIPTIAMVVFTAVLGAWLLRIEGFHTWFRLQQALAQGKIPALEIVEGPILLVGGALLLTPGFFTDFLGFLCLLPTTRRRIARYVLKRWLIQRPPSGPGSGGRGPTVIEGDYQRRD</sequence>
<dbReference type="AlphaFoldDB" id="A0AAU9CMI4"/>
<dbReference type="InterPro" id="IPR007313">
    <property type="entry name" value="FxsA"/>
</dbReference>
<dbReference type="KEGG" id="mcau:MIT9_P0241"/>
<dbReference type="PANTHER" id="PTHR35335:SF1">
    <property type="entry name" value="UPF0716 PROTEIN FXSA"/>
    <property type="match status" value="1"/>
</dbReference>
<keyword evidence="2" id="KW-1133">Transmembrane helix</keyword>
<evidence type="ECO:0000313" key="3">
    <source>
        <dbReference type="EMBL" id="BCX80667.1"/>
    </source>
</evidence>
<accession>A0AAU9CMI4</accession>
<gene>
    <name evidence="3" type="ORF">MIT9_P0241</name>
</gene>
<evidence type="ECO:0000313" key="4">
    <source>
        <dbReference type="Proteomes" id="UP001321825"/>
    </source>
</evidence>
<dbReference type="EMBL" id="AP024714">
    <property type="protein sequence ID" value="BCX80667.1"/>
    <property type="molecule type" value="Genomic_DNA"/>
</dbReference>
<feature type="transmembrane region" description="Helical" evidence="2">
    <location>
        <begin position="32"/>
        <end position="49"/>
    </location>
</feature>
<organism evidence="3 4">
    <name type="scientific">Methylomarinovum caldicuralii</name>
    <dbReference type="NCBI Taxonomy" id="438856"/>
    <lineage>
        <taxon>Bacteria</taxon>
        <taxon>Pseudomonadati</taxon>
        <taxon>Pseudomonadota</taxon>
        <taxon>Gammaproteobacteria</taxon>
        <taxon>Methylococcales</taxon>
        <taxon>Methylothermaceae</taxon>
        <taxon>Methylomarinovum</taxon>
    </lineage>
</organism>
<feature type="transmembrane region" description="Helical" evidence="2">
    <location>
        <begin position="6"/>
        <end position="25"/>
    </location>
</feature>
<keyword evidence="2" id="KW-0472">Membrane</keyword>
<dbReference type="RefSeq" id="WP_317705627.1">
    <property type="nucleotide sequence ID" value="NZ_AP024714.1"/>
</dbReference>
<reference evidence="4" key="1">
    <citation type="journal article" date="2024" name="Int. J. Syst. Evol. Microbiol.">
        <title>Methylomarinovum tepidoasis sp. nov., a moderately thermophilic methanotroph of the family Methylothermaceae isolated from a deep-sea hydrothermal field.</title>
        <authorList>
            <person name="Hirayama H."/>
            <person name="Takaki Y."/>
            <person name="Abe M."/>
            <person name="Miyazaki M."/>
            <person name="Uematsu K."/>
            <person name="Matsui Y."/>
            <person name="Takai K."/>
        </authorList>
    </citation>
    <scope>NUCLEOTIDE SEQUENCE [LARGE SCALE GENOMIC DNA]</scope>
    <source>
        <strain evidence="4">IT-9</strain>
    </source>
</reference>
<keyword evidence="4" id="KW-1185">Reference proteome</keyword>
<dbReference type="PANTHER" id="PTHR35335">
    <property type="entry name" value="UPF0716 PROTEIN FXSA"/>
    <property type="match status" value="1"/>
</dbReference>